<dbReference type="InterPro" id="IPR000719">
    <property type="entry name" value="Prot_kinase_dom"/>
</dbReference>
<dbReference type="SUPFAM" id="SSF56112">
    <property type="entry name" value="Protein kinase-like (PK-like)"/>
    <property type="match status" value="1"/>
</dbReference>
<dbReference type="GO" id="GO:0005524">
    <property type="term" value="F:ATP binding"/>
    <property type="evidence" value="ECO:0007669"/>
    <property type="project" value="UniProtKB-UniRule"/>
</dbReference>
<keyword evidence="4" id="KW-0418">Kinase</keyword>
<sequence length="498" mass="55207">MEQVSDSSVDPGQPSANDASAAPQQEQDKTGQQGNQSPPPPCTKCGQPIPVNAQGQRLKPVKWRRGSGDSSMQSSLTTVGPAEDFRVQPGQWKIGQRIGQGKFGEVYVGLCEDTGQLIAIKIISLPGQTSELATLYREVDLMRSLRHPNIVSYFGAEVSEEECSLCIFQQWVPGGSVASLLKKFGPFREHVVRKYTKQLLKGLRYLHNNKIIHRDIKGANILVDVTGVVKLADFGTSKRLEISDELMQETMAHGTMKGTPYFMAPEVIMRQKYGRKADIWSLGGAVMEMATGDPPWKSLQMRNPIELFRFIHTHTHPPNIDFSLSLPLRLFLERCFIRNPKERPSAKALLKDRFVSDEWSPLMKVPAAIDLDKMQEEEALNVMKNITAYRQQSGHEDERHRGHDRKARGGDPGGGGGEGRTARIQVRSPDGAEVLVASLGYHATIGQLKEMAAEKWGLDANSFDLRTAFPANIFNEVEMTLETAGLIPNANMIAKMCC</sequence>
<dbReference type="InterPro" id="IPR011009">
    <property type="entry name" value="Kinase-like_dom_sf"/>
</dbReference>
<dbReference type="AlphaFoldDB" id="A0A7S3UV54"/>
<dbReference type="Pfam" id="PF00789">
    <property type="entry name" value="UBX"/>
    <property type="match status" value="1"/>
</dbReference>
<feature type="domain" description="Protein kinase" evidence="9">
    <location>
        <begin position="92"/>
        <end position="355"/>
    </location>
</feature>
<evidence type="ECO:0000256" key="4">
    <source>
        <dbReference type="ARBA" id="ARBA00022777"/>
    </source>
</evidence>
<feature type="compositionally biased region" description="Polar residues" evidence="8">
    <location>
        <begin position="68"/>
        <end position="78"/>
    </location>
</feature>
<keyword evidence="1 7" id="KW-0723">Serine/threonine-protein kinase</keyword>
<evidence type="ECO:0000256" key="5">
    <source>
        <dbReference type="ARBA" id="ARBA00022840"/>
    </source>
</evidence>
<evidence type="ECO:0000259" key="9">
    <source>
        <dbReference type="PROSITE" id="PS50011"/>
    </source>
</evidence>
<evidence type="ECO:0000256" key="2">
    <source>
        <dbReference type="ARBA" id="ARBA00022679"/>
    </source>
</evidence>
<dbReference type="PROSITE" id="PS50011">
    <property type="entry name" value="PROTEIN_KINASE_DOM"/>
    <property type="match status" value="1"/>
</dbReference>
<dbReference type="InterPro" id="IPR008271">
    <property type="entry name" value="Ser/Thr_kinase_AS"/>
</dbReference>
<dbReference type="PROSITE" id="PS00107">
    <property type="entry name" value="PROTEIN_KINASE_ATP"/>
    <property type="match status" value="1"/>
</dbReference>
<dbReference type="SUPFAM" id="SSF54236">
    <property type="entry name" value="Ubiquitin-like"/>
    <property type="match status" value="1"/>
</dbReference>
<feature type="compositionally biased region" description="Polar residues" evidence="8">
    <location>
        <begin position="1"/>
        <end position="36"/>
    </location>
</feature>
<keyword evidence="3 6" id="KW-0547">Nucleotide-binding</keyword>
<dbReference type="PANTHER" id="PTHR11584">
    <property type="entry name" value="SERINE/THREONINE PROTEIN KINASE"/>
    <property type="match status" value="1"/>
</dbReference>
<accession>A0A7S3UV54</accession>
<dbReference type="PROSITE" id="PS50033">
    <property type="entry name" value="UBX"/>
    <property type="match status" value="1"/>
</dbReference>
<dbReference type="Gene3D" id="1.10.510.10">
    <property type="entry name" value="Transferase(Phosphotransferase) domain 1"/>
    <property type="match status" value="1"/>
</dbReference>
<gene>
    <name evidence="11" type="ORF">HAKA00212_LOCUS3296</name>
</gene>
<keyword evidence="5 6" id="KW-0067">ATP-binding</keyword>
<evidence type="ECO:0008006" key="12">
    <source>
        <dbReference type="Google" id="ProtNLM"/>
    </source>
</evidence>
<evidence type="ECO:0000256" key="6">
    <source>
        <dbReference type="PROSITE-ProRule" id="PRU10141"/>
    </source>
</evidence>
<organism evidence="11">
    <name type="scientific">Heterosigma akashiwo</name>
    <name type="common">Chromophytic alga</name>
    <name type="synonym">Heterosigma carterae</name>
    <dbReference type="NCBI Taxonomy" id="2829"/>
    <lineage>
        <taxon>Eukaryota</taxon>
        <taxon>Sar</taxon>
        <taxon>Stramenopiles</taxon>
        <taxon>Ochrophyta</taxon>
        <taxon>Raphidophyceae</taxon>
        <taxon>Chattonellales</taxon>
        <taxon>Chattonellaceae</taxon>
        <taxon>Heterosigma</taxon>
    </lineage>
</organism>
<dbReference type="SMART" id="SM00220">
    <property type="entry name" value="S_TKc"/>
    <property type="match status" value="1"/>
</dbReference>
<dbReference type="CDD" id="cd06606">
    <property type="entry name" value="STKc_MAPKKK"/>
    <property type="match status" value="1"/>
</dbReference>
<evidence type="ECO:0000313" key="11">
    <source>
        <dbReference type="EMBL" id="CAE0624629.1"/>
    </source>
</evidence>
<evidence type="ECO:0000256" key="7">
    <source>
        <dbReference type="RuleBase" id="RU000304"/>
    </source>
</evidence>
<proteinExistence type="inferred from homology"/>
<dbReference type="Pfam" id="PF00069">
    <property type="entry name" value="Pkinase"/>
    <property type="match status" value="1"/>
</dbReference>
<evidence type="ECO:0000256" key="1">
    <source>
        <dbReference type="ARBA" id="ARBA00022527"/>
    </source>
</evidence>
<dbReference type="InterPro" id="IPR001012">
    <property type="entry name" value="UBX_dom"/>
</dbReference>
<dbReference type="PANTHER" id="PTHR11584:SF369">
    <property type="entry name" value="MITOGEN-ACTIVATED PROTEIN KINASE KINASE KINASE 19-RELATED"/>
    <property type="match status" value="1"/>
</dbReference>
<evidence type="ECO:0000259" key="10">
    <source>
        <dbReference type="PROSITE" id="PS50033"/>
    </source>
</evidence>
<comment type="similarity">
    <text evidence="7">Belongs to the protein kinase superfamily.</text>
</comment>
<evidence type="ECO:0000256" key="3">
    <source>
        <dbReference type="ARBA" id="ARBA00022741"/>
    </source>
</evidence>
<dbReference type="InterPro" id="IPR017441">
    <property type="entry name" value="Protein_kinase_ATP_BS"/>
</dbReference>
<feature type="region of interest" description="Disordered" evidence="8">
    <location>
        <begin position="391"/>
        <end position="422"/>
    </location>
</feature>
<dbReference type="InterPro" id="IPR029071">
    <property type="entry name" value="Ubiquitin-like_domsf"/>
</dbReference>
<feature type="binding site" evidence="6">
    <location>
        <position position="121"/>
    </location>
    <ligand>
        <name>ATP</name>
        <dbReference type="ChEBI" id="CHEBI:30616"/>
    </ligand>
</feature>
<dbReference type="EMBL" id="HBIU01008267">
    <property type="protein sequence ID" value="CAE0624629.1"/>
    <property type="molecule type" value="Transcribed_RNA"/>
</dbReference>
<feature type="region of interest" description="Disordered" evidence="8">
    <location>
        <begin position="1"/>
        <end position="78"/>
    </location>
</feature>
<dbReference type="GO" id="GO:0004674">
    <property type="term" value="F:protein serine/threonine kinase activity"/>
    <property type="evidence" value="ECO:0007669"/>
    <property type="project" value="UniProtKB-KW"/>
</dbReference>
<name>A0A7S3UV54_HETAK</name>
<protein>
    <recommendedName>
        <fullName evidence="12">Protein kinase domain-containing protein</fullName>
    </recommendedName>
</protein>
<evidence type="ECO:0000256" key="8">
    <source>
        <dbReference type="SAM" id="MobiDB-lite"/>
    </source>
</evidence>
<keyword evidence="2" id="KW-0808">Transferase</keyword>
<reference evidence="11" key="1">
    <citation type="submission" date="2021-01" db="EMBL/GenBank/DDBJ databases">
        <authorList>
            <person name="Corre E."/>
            <person name="Pelletier E."/>
            <person name="Niang G."/>
            <person name="Scheremetjew M."/>
            <person name="Finn R."/>
            <person name="Kale V."/>
            <person name="Holt S."/>
            <person name="Cochrane G."/>
            <person name="Meng A."/>
            <person name="Brown T."/>
            <person name="Cohen L."/>
        </authorList>
    </citation>
    <scope>NUCLEOTIDE SEQUENCE</scope>
    <source>
        <strain evidence="11">CCMP3107</strain>
    </source>
</reference>
<feature type="compositionally biased region" description="Gly residues" evidence="8">
    <location>
        <begin position="410"/>
        <end position="419"/>
    </location>
</feature>
<dbReference type="PROSITE" id="PS00108">
    <property type="entry name" value="PROTEIN_KINASE_ST"/>
    <property type="match status" value="1"/>
</dbReference>
<feature type="domain" description="UBX" evidence="10">
    <location>
        <begin position="417"/>
        <end position="494"/>
    </location>
</feature>
<dbReference type="Gene3D" id="3.10.20.90">
    <property type="entry name" value="Phosphatidylinositol 3-kinase Catalytic Subunit, Chain A, domain 1"/>
    <property type="match status" value="1"/>
</dbReference>